<keyword evidence="2" id="KW-1185">Reference proteome</keyword>
<proteinExistence type="predicted"/>
<dbReference type="EMBL" id="JBAHYK010001332">
    <property type="protein sequence ID" value="KAL0568464.1"/>
    <property type="molecule type" value="Genomic_DNA"/>
</dbReference>
<organism evidence="1 2">
    <name type="scientific">Marasmius crinis-equi</name>
    <dbReference type="NCBI Taxonomy" id="585013"/>
    <lineage>
        <taxon>Eukaryota</taxon>
        <taxon>Fungi</taxon>
        <taxon>Dikarya</taxon>
        <taxon>Basidiomycota</taxon>
        <taxon>Agaricomycotina</taxon>
        <taxon>Agaricomycetes</taxon>
        <taxon>Agaricomycetidae</taxon>
        <taxon>Agaricales</taxon>
        <taxon>Marasmiineae</taxon>
        <taxon>Marasmiaceae</taxon>
        <taxon>Marasmius</taxon>
    </lineage>
</organism>
<protein>
    <submittedName>
        <fullName evidence="1">Uncharacterized protein</fullName>
    </submittedName>
</protein>
<gene>
    <name evidence="1" type="ORF">V5O48_013520</name>
</gene>
<reference evidence="1 2" key="1">
    <citation type="submission" date="2024-02" db="EMBL/GenBank/DDBJ databases">
        <title>A draft genome for the cacao thread blight pathogen Marasmius crinis-equi.</title>
        <authorList>
            <person name="Cohen S.P."/>
            <person name="Baruah I.K."/>
            <person name="Amoako-Attah I."/>
            <person name="Bukari Y."/>
            <person name="Meinhardt L.W."/>
            <person name="Bailey B.A."/>
        </authorList>
    </citation>
    <scope>NUCLEOTIDE SEQUENCE [LARGE SCALE GENOMIC DNA]</scope>
    <source>
        <strain evidence="1 2">GH-76</strain>
    </source>
</reference>
<name>A0ABR3EZW3_9AGAR</name>
<accession>A0ABR3EZW3</accession>
<evidence type="ECO:0000313" key="1">
    <source>
        <dbReference type="EMBL" id="KAL0568464.1"/>
    </source>
</evidence>
<comment type="caution">
    <text evidence="1">The sequence shown here is derived from an EMBL/GenBank/DDBJ whole genome shotgun (WGS) entry which is preliminary data.</text>
</comment>
<evidence type="ECO:0000313" key="2">
    <source>
        <dbReference type="Proteomes" id="UP001465976"/>
    </source>
</evidence>
<dbReference type="Proteomes" id="UP001465976">
    <property type="component" value="Unassembled WGS sequence"/>
</dbReference>
<sequence>MLMQFVLATADMPELDLGYSNASIDTMNLLWAFSFTPAKDPNDTDGLIDLGTYEVAIVPSPEFDYSITTGSKHILDIVGWEFAEATSLFESFEVGLAEDNGEWVEKAGKNL</sequence>